<gene>
    <name evidence="3" type="ORF">HT99x_02928</name>
</gene>
<dbReference type="InterPro" id="IPR033880">
    <property type="entry name" value="SPFH_YdjI"/>
</dbReference>
<dbReference type="InterPro" id="IPR018649">
    <property type="entry name" value="SHOCT"/>
</dbReference>
<sequence length="254" mass="28895">MGFMAKQSWLPFSRPTTIQSSVNDPAVVSWNADIASWTPQTMVVIEEGQLCMMLLNQTIVAIVEKGSYPLDWIIPPEKLKPAATLQNYFFSTKIFSNQRWGTPTPIIVKDTSIGMNALRAHGTFSFTLDNPKRLWQHLPNDYKQFTTDDLAGQLRSMILDHFTAIVSENQNNILQFLTERQRFSEVIKQELTTDFKAFGLQLVDFIVQSVSAPESQADSMAAFAKIEKLNDMLRQGLITQAEFEEKKQQLLKDI</sequence>
<dbReference type="Gene3D" id="3.30.479.30">
    <property type="entry name" value="Band 7 domain"/>
    <property type="match status" value="1"/>
</dbReference>
<reference evidence="3" key="1">
    <citation type="submission" date="2015-09" db="EMBL/GenBank/DDBJ databases">
        <title>Draft Genome Sequences of Two Novel Amoeba-resistant Intranuclear Bacteria, Candidatus Berkiella cookevillensis and Candidatus Berkiella aquae.</title>
        <authorList>
            <person name="Mehari Y.T."/>
            <person name="Arivett B.A."/>
            <person name="Farone A.L."/>
            <person name="Gunderson J.H."/>
            <person name="Farone M.B."/>
        </authorList>
    </citation>
    <scope>NUCLEOTIDE SEQUENCE [LARGE SCALE GENOMIC DNA]</scope>
    <source>
        <strain evidence="3">HT99</strain>
    </source>
</reference>
<evidence type="ECO:0000259" key="1">
    <source>
        <dbReference type="Pfam" id="PF09851"/>
    </source>
</evidence>
<dbReference type="PANTHER" id="PTHR37826">
    <property type="entry name" value="FLOTILLIN BAND_7_5 DOMAIN PROTEIN"/>
    <property type="match status" value="1"/>
</dbReference>
<evidence type="ECO:0000313" key="3">
    <source>
        <dbReference type="EMBL" id="KRG18642.1"/>
    </source>
</evidence>
<organism evidence="3">
    <name type="scientific">Candidatus Berkiella aquae</name>
    <dbReference type="NCBI Taxonomy" id="295108"/>
    <lineage>
        <taxon>Bacteria</taxon>
        <taxon>Pseudomonadati</taxon>
        <taxon>Pseudomonadota</taxon>
        <taxon>Gammaproteobacteria</taxon>
        <taxon>Candidatus Berkiellales</taxon>
        <taxon>Candidatus Berkiellaceae</taxon>
        <taxon>Candidatus Berkiella</taxon>
    </lineage>
</organism>
<dbReference type="InterPro" id="IPR036013">
    <property type="entry name" value="Band_7/SPFH_dom_sf"/>
</dbReference>
<dbReference type="EMBL" id="LKAJ01000019">
    <property type="protein sequence ID" value="KRG18642.1"/>
    <property type="molecule type" value="Genomic_DNA"/>
</dbReference>
<dbReference type="Pfam" id="PF09851">
    <property type="entry name" value="SHOCT"/>
    <property type="match status" value="1"/>
</dbReference>
<accession>A0A0Q9YMD3</accession>
<evidence type="ECO:0000259" key="2">
    <source>
        <dbReference type="Pfam" id="PF13421"/>
    </source>
</evidence>
<feature type="domain" description="SPFH" evidence="2">
    <location>
        <begin position="88"/>
        <end position="220"/>
    </location>
</feature>
<dbReference type="PANTHER" id="PTHR37826:SF2">
    <property type="entry name" value="ZINC-RIBBON DOMAIN-CONTAINING PROTEIN"/>
    <property type="match status" value="1"/>
</dbReference>
<dbReference type="STRING" id="295108.HT99x_02928"/>
<proteinExistence type="predicted"/>
<dbReference type="CDD" id="cd03408">
    <property type="entry name" value="SPFH_like_u1"/>
    <property type="match status" value="1"/>
</dbReference>
<dbReference type="AlphaFoldDB" id="A0A0Q9YMD3"/>
<dbReference type="Pfam" id="PF13421">
    <property type="entry name" value="Band_7_1"/>
    <property type="match status" value="1"/>
</dbReference>
<name>A0A0Q9YMD3_9GAMM</name>
<protein>
    <submittedName>
        <fullName evidence="3">SPFH domain / Band 7 family protein</fullName>
    </submittedName>
</protein>
<comment type="caution">
    <text evidence="3">The sequence shown here is derived from an EMBL/GenBank/DDBJ whole genome shotgun (WGS) entry which is preliminary data.</text>
</comment>
<dbReference type="SUPFAM" id="SSF117892">
    <property type="entry name" value="Band 7/SPFH domain"/>
    <property type="match status" value="1"/>
</dbReference>
<feature type="domain" description="SHOCT" evidence="1">
    <location>
        <begin position="225"/>
        <end position="251"/>
    </location>
</feature>